<evidence type="ECO:0000256" key="4">
    <source>
        <dbReference type="ARBA" id="ARBA00022824"/>
    </source>
</evidence>
<dbReference type="Pfam" id="PF00368">
    <property type="entry name" value="HMG-CoA_red"/>
    <property type="match status" value="1"/>
</dbReference>
<feature type="transmembrane region" description="Helical" evidence="9">
    <location>
        <begin position="20"/>
        <end position="38"/>
    </location>
</feature>
<evidence type="ECO:0000256" key="8">
    <source>
        <dbReference type="ARBA" id="ARBA00023136"/>
    </source>
</evidence>
<comment type="subcellular location">
    <subcellularLocation>
        <location evidence="1 9">Endoplasmic reticulum membrane</location>
        <topology evidence="1 9">Multi-pass membrane protein</topology>
    </subcellularLocation>
</comment>
<dbReference type="CDD" id="cd00643">
    <property type="entry name" value="HMG-CoA_reductase_classI"/>
    <property type="match status" value="1"/>
</dbReference>
<evidence type="ECO:0000256" key="7">
    <source>
        <dbReference type="ARBA" id="ARBA00023002"/>
    </source>
</evidence>
<evidence type="ECO:0000256" key="1">
    <source>
        <dbReference type="ARBA" id="ARBA00004477"/>
    </source>
</evidence>
<dbReference type="PROSITE" id="PS50065">
    <property type="entry name" value="HMG_COA_REDUCTASE_4"/>
    <property type="match status" value="1"/>
</dbReference>
<dbReference type="FunFam" id="3.30.70.420:FF:000001">
    <property type="entry name" value="3-hydroxy-3-methylglutaryl coenzyme A reductase"/>
    <property type="match status" value="1"/>
</dbReference>
<name>A0A2H9TQJ4_9FUNG</name>
<dbReference type="GO" id="GO:0008299">
    <property type="term" value="P:isoprenoid biosynthetic process"/>
    <property type="evidence" value="ECO:0007669"/>
    <property type="project" value="InterPro"/>
</dbReference>
<evidence type="ECO:0000256" key="10">
    <source>
        <dbReference type="SAM" id="MobiDB-lite"/>
    </source>
</evidence>
<evidence type="ECO:0000256" key="6">
    <source>
        <dbReference type="ARBA" id="ARBA00022989"/>
    </source>
</evidence>
<feature type="domain" description="SSD" evidence="11">
    <location>
        <begin position="159"/>
        <end position="318"/>
    </location>
</feature>
<keyword evidence="7 9" id="KW-0560">Oxidoreductase</keyword>
<keyword evidence="5 9" id="KW-0521">NADP</keyword>
<dbReference type="SUPFAM" id="SSF56542">
    <property type="entry name" value="Substrate-binding domain of HMG-CoA reductase"/>
    <property type="match status" value="1"/>
</dbReference>
<evidence type="ECO:0000259" key="11">
    <source>
        <dbReference type="PROSITE" id="PS50156"/>
    </source>
</evidence>
<evidence type="ECO:0000256" key="2">
    <source>
        <dbReference type="ARBA" id="ARBA00007661"/>
    </source>
</evidence>
<dbReference type="Gene3D" id="1.10.3270.10">
    <property type="entry name" value="HMGR, N-terminal domain"/>
    <property type="match status" value="1"/>
</dbReference>
<dbReference type="PANTHER" id="PTHR10572:SF24">
    <property type="entry name" value="3-HYDROXY-3-METHYLGLUTARYL-COENZYME A REDUCTASE"/>
    <property type="match status" value="1"/>
</dbReference>
<dbReference type="AlphaFoldDB" id="A0A2H9TQJ4"/>
<evidence type="ECO:0000256" key="3">
    <source>
        <dbReference type="ARBA" id="ARBA00022692"/>
    </source>
</evidence>
<dbReference type="PROSITE" id="PS00318">
    <property type="entry name" value="HMG_COA_REDUCTASE_2"/>
    <property type="match status" value="1"/>
</dbReference>
<keyword evidence="3 9" id="KW-0812">Transmembrane</keyword>
<dbReference type="PROSITE" id="PS00066">
    <property type="entry name" value="HMG_COA_REDUCTASE_1"/>
    <property type="match status" value="1"/>
</dbReference>
<dbReference type="NCBIfam" id="TIGR00533">
    <property type="entry name" value="HMG_CoA_R_NADP"/>
    <property type="match status" value="1"/>
</dbReference>
<sequence length="906" mass="98305">MMPFGVRRPVFFLARHPLKVVWGCVVLAVALYVSLVRVQRIPSVSGEPKLMRDGEGPVYYVYPVVVYPEVDPVKHEAMGKIMADGFPSATILGKTGVYSDGALKVAELSALKRHFVIVSPDSNLDFASLVSLELNVSSPRTVGAVSQILNLVRSGRWSEVLLLIVGLIGAYSTVHVLFKNFDRIGSKFSLGCCSLLMASMDLVFALSVINKMGLTIDPLLLIEFGPFFITAVGFRKSYMLARNIYNQRHKKGDTVGLLCGVEESLRPLLLEYLKEISLFALFALSDVKGLHEFSLLCVCMLVADFVLLHTFFLGMIAFRMRLHASRAAVSSHDLENPWKSRAKLIATVILLALYSLNVLSSLSSRMSLDLDLEGIGFSEMFTNAKIYTMPLVSIHDGHFSAIYVMYEIFARLIPGYQVTNLKHVLQVSFSLALPISLLFNYYLYRLLRTRTRPIEPKPVIPLPSDSVIAEASDEQIVDLIESGKIPLYSLERILNDSERGVTVRRRYIEEQLSKRASNQSSRGLSGQSSTGLSEQLPKGSSEQPSKGLSGLPCLGYEYDQILGRNCENVVGYVPVPVGVAGPIRVDGSEYYVPMSTTEGALVASTSRGCKATSYGGGVTTALLDDGMTRGPVVKFPTLEDALQLCNWISANFESLSQVFNGSSRFVVLQKIDTRVVGRLVYLRFKAKTGDAMGMNMISKSSQSALSFLQHEFPLMRVIALSGNFCSDKKSAAVNWVDGRGKSVTAEAFIPAEVVESVLKSNVAAMVEVNTTKNLVGSMVAGSSGSGCNAHAANVVSAMFIALGQDPAQVVTSASCLTLMECCDEALYVSCTMPCIEVGTVGGGTVLSAQRACLEMLGLEVVPEGERAALLARLIVATVLAGEISLIASLSEGTLVKAHQTLNQSRQ</sequence>
<comment type="similarity">
    <text evidence="2 9">Belongs to the HMG-CoA reductase family.</text>
</comment>
<feature type="transmembrane region" description="Helical" evidence="9">
    <location>
        <begin position="215"/>
        <end position="234"/>
    </location>
</feature>
<dbReference type="Gene3D" id="3.30.70.420">
    <property type="entry name" value="Hydroxymethylglutaryl-CoA reductase, class I/II, NAD/NADP-binding domain"/>
    <property type="match status" value="1"/>
</dbReference>
<feature type="region of interest" description="Disordered" evidence="10">
    <location>
        <begin position="514"/>
        <end position="546"/>
    </location>
</feature>
<feature type="transmembrane region" description="Helical" evidence="9">
    <location>
        <begin position="293"/>
        <end position="318"/>
    </location>
</feature>
<dbReference type="InterPro" id="IPR004554">
    <property type="entry name" value="HMG_CoA_Rdtase_eu_arc"/>
</dbReference>
<dbReference type="GO" id="GO:0016126">
    <property type="term" value="P:sterol biosynthetic process"/>
    <property type="evidence" value="ECO:0007669"/>
    <property type="project" value="TreeGrafter"/>
</dbReference>
<dbReference type="PRINTS" id="PR00071">
    <property type="entry name" value="HMGCOARDTASE"/>
</dbReference>
<dbReference type="InterPro" id="IPR000731">
    <property type="entry name" value="SSD"/>
</dbReference>
<dbReference type="PROSITE" id="PS50156">
    <property type="entry name" value="SSD"/>
    <property type="match status" value="1"/>
</dbReference>
<dbReference type="EMBL" id="MTSL01000016">
    <property type="protein sequence ID" value="PJF19986.1"/>
    <property type="molecule type" value="Genomic_DNA"/>
</dbReference>
<comment type="catalytic activity">
    <reaction evidence="9">
        <text>(R)-mevalonate + 2 NADP(+) + CoA = (3S)-3-hydroxy-3-methylglutaryl-CoA + 2 NADPH + 2 H(+)</text>
        <dbReference type="Rhea" id="RHEA:15989"/>
        <dbReference type="ChEBI" id="CHEBI:15378"/>
        <dbReference type="ChEBI" id="CHEBI:36464"/>
        <dbReference type="ChEBI" id="CHEBI:43074"/>
        <dbReference type="ChEBI" id="CHEBI:57287"/>
        <dbReference type="ChEBI" id="CHEBI:57783"/>
        <dbReference type="ChEBI" id="CHEBI:58349"/>
        <dbReference type="EC" id="1.1.1.34"/>
    </reaction>
</comment>
<evidence type="ECO:0000313" key="13">
    <source>
        <dbReference type="Proteomes" id="UP000240830"/>
    </source>
</evidence>
<dbReference type="InterPro" id="IPR002202">
    <property type="entry name" value="HMG_CoA_Rdtase"/>
</dbReference>
<dbReference type="GO" id="GO:0005778">
    <property type="term" value="C:peroxisomal membrane"/>
    <property type="evidence" value="ECO:0007669"/>
    <property type="project" value="TreeGrafter"/>
</dbReference>
<dbReference type="InterPro" id="IPR009029">
    <property type="entry name" value="HMG_CoA_Rdtase_sub-bd_dom_sf"/>
</dbReference>
<keyword evidence="6 9" id="KW-1133">Transmembrane helix</keyword>
<dbReference type="OrthoDB" id="310654at2759"/>
<dbReference type="GO" id="GO:0005789">
    <property type="term" value="C:endoplasmic reticulum membrane"/>
    <property type="evidence" value="ECO:0007669"/>
    <property type="project" value="UniProtKB-SubCell"/>
</dbReference>
<dbReference type="SUPFAM" id="SSF55035">
    <property type="entry name" value="NAD-binding domain of HMG-CoA reductase"/>
    <property type="match status" value="1"/>
</dbReference>
<dbReference type="GO" id="GO:0004420">
    <property type="term" value="F:hydroxymethylglutaryl-CoA reductase (NADPH) activity"/>
    <property type="evidence" value="ECO:0007669"/>
    <property type="project" value="UniProtKB-EC"/>
</dbReference>
<dbReference type="InterPro" id="IPR023282">
    <property type="entry name" value="HMG_CoA_Rdtase_N"/>
</dbReference>
<accession>A0A2H9TQJ4</accession>
<comment type="caution">
    <text evidence="12">The sequence shown here is derived from an EMBL/GenBank/DDBJ whole genome shotgun (WGS) entry which is preliminary data.</text>
</comment>
<dbReference type="STRING" id="1246581.A0A2H9TQJ4"/>
<evidence type="ECO:0000256" key="9">
    <source>
        <dbReference type="RuleBase" id="RU361219"/>
    </source>
</evidence>
<keyword evidence="8 9" id="KW-0472">Membrane</keyword>
<gene>
    <name evidence="12" type="ORF">PSACC_00197</name>
</gene>
<comment type="pathway">
    <text evidence="9">Metabolic intermediate biosynthesis; (R)-mevalonate biosynthesis; (R)-mevalonate from acetyl-CoA: step 3/3.</text>
</comment>
<dbReference type="InterPro" id="IPR053958">
    <property type="entry name" value="HMGCR/SNAP/NPC1-like_SSD"/>
</dbReference>
<keyword evidence="4 9" id="KW-0256">Endoplasmic reticulum</keyword>
<feature type="transmembrane region" description="Helical" evidence="9">
    <location>
        <begin position="190"/>
        <end position="209"/>
    </location>
</feature>
<keyword evidence="13" id="KW-1185">Reference proteome</keyword>
<proteinExistence type="inferred from homology"/>
<reference evidence="12 13" key="1">
    <citation type="submission" date="2016-10" db="EMBL/GenBank/DDBJ databases">
        <title>The genome of Paramicrosporidium saccamoebae is the missing link in understanding Cryptomycota and Microsporidia evolution.</title>
        <authorList>
            <person name="Quandt C.A."/>
            <person name="Beaudet D."/>
            <person name="Corsaro D."/>
            <person name="Michel R."/>
            <person name="Corradi N."/>
            <person name="James T."/>
        </authorList>
    </citation>
    <scope>NUCLEOTIDE SEQUENCE [LARGE SCALE GENOMIC DNA]</scope>
    <source>
        <strain evidence="12 13">KSL3</strain>
    </source>
</reference>
<protein>
    <recommendedName>
        <fullName evidence="9">3-hydroxy-3-methylglutaryl coenzyme A reductase</fullName>
        <shortName evidence="9">HMG-CoA reductase</shortName>
        <ecNumber evidence="9">1.1.1.34</ecNumber>
    </recommendedName>
</protein>
<evidence type="ECO:0000313" key="12">
    <source>
        <dbReference type="EMBL" id="PJF19986.1"/>
    </source>
</evidence>
<dbReference type="PANTHER" id="PTHR10572">
    <property type="entry name" value="3-HYDROXY-3-METHYLGLUTARYL-COENZYME A REDUCTASE"/>
    <property type="match status" value="1"/>
</dbReference>
<dbReference type="Pfam" id="PF12349">
    <property type="entry name" value="Sterol-sensing"/>
    <property type="match status" value="1"/>
</dbReference>
<dbReference type="GO" id="GO:0015936">
    <property type="term" value="P:coenzyme A metabolic process"/>
    <property type="evidence" value="ECO:0007669"/>
    <property type="project" value="InterPro"/>
</dbReference>
<evidence type="ECO:0000256" key="5">
    <source>
        <dbReference type="ARBA" id="ARBA00022857"/>
    </source>
</evidence>
<feature type="transmembrane region" description="Helical" evidence="9">
    <location>
        <begin position="160"/>
        <end position="178"/>
    </location>
</feature>
<dbReference type="InterPro" id="IPR009023">
    <property type="entry name" value="HMG_CoA_Rdtase_NAD(P)-bd_sf"/>
</dbReference>
<dbReference type="Gene3D" id="3.90.770.10">
    <property type="entry name" value="3-hydroxy-3-methylglutaryl-coenzyme A Reductase, Chain A, domain 2"/>
    <property type="match status" value="1"/>
</dbReference>
<organism evidence="12 13">
    <name type="scientific">Paramicrosporidium saccamoebae</name>
    <dbReference type="NCBI Taxonomy" id="1246581"/>
    <lineage>
        <taxon>Eukaryota</taxon>
        <taxon>Fungi</taxon>
        <taxon>Fungi incertae sedis</taxon>
        <taxon>Cryptomycota</taxon>
        <taxon>Cryptomycota incertae sedis</taxon>
        <taxon>Paramicrosporidium</taxon>
    </lineage>
</organism>
<dbReference type="InterPro" id="IPR023076">
    <property type="entry name" value="HMG_CoA_Rdtase_CS"/>
</dbReference>
<dbReference type="Proteomes" id="UP000240830">
    <property type="component" value="Unassembled WGS sequence"/>
</dbReference>
<dbReference type="InterPro" id="IPR023074">
    <property type="entry name" value="HMG_CoA_Rdtase_cat_sf"/>
</dbReference>
<dbReference type="EC" id="1.1.1.34" evidence="9"/>
<dbReference type="UniPathway" id="UPA00058">
    <property type="reaction ID" value="UER00103"/>
</dbReference>